<keyword evidence="2" id="KW-1185">Reference proteome</keyword>
<evidence type="ECO:0000313" key="2">
    <source>
        <dbReference type="Proteomes" id="UP000077824"/>
    </source>
</evidence>
<dbReference type="EMBL" id="CP015199">
    <property type="protein sequence ID" value="ANF51378.1"/>
    <property type="molecule type" value="Genomic_DNA"/>
</dbReference>
<evidence type="ECO:0000313" key="1">
    <source>
        <dbReference type="EMBL" id="ANF51378.1"/>
    </source>
</evidence>
<dbReference type="Proteomes" id="UP000077824">
    <property type="component" value="Chromosome"/>
</dbReference>
<gene>
    <name evidence="1" type="ORF">A0O34_13045</name>
</gene>
<protein>
    <submittedName>
        <fullName evidence="1">Uncharacterized protein</fullName>
    </submittedName>
</protein>
<reference evidence="1 2" key="1">
    <citation type="submission" date="2016-04" db="EMBL/GenBank/DDBJ databases">
        <title>Complete Genome Sequence of Chryseobacterium sp. IHBB 10212.</title>
        <authorList>
            <person name="Pal M."/>
            <person name="Swarnkar M.K."/>
            <person name="Kaushal K."/>
            <person name="Chhibber S."/>
            <person name="Singh A.K."/>
            <person name="Gulati A."/>
        </authorList>
    </citation>
    <scope>NUCLEOTIDE SEQUENCE [LARGE SCALE GENOMIC DNA]</scope>
    <source>
        <strain evidence="1 2">IHBB 10212</strain>
    </source>
</reference>
<organism evidence="1 2">
    <name type="scientific">Chryseobacterium glaciei</name>
    <dbReference type="NCBI Taxonomy" id="1685010"/>
    <lineage>
        <taxon>Bacteria</taxon>
        <taxon>Pseudomonadati</taxon>
        <taxon>Bacteroidota</taxon>
        <taxon>Flavobacteriia</taxon>
        <taxon>Flavobacteriales</taxon>
        <taxon>Weeksellaceae</taxon>
        <taxon>Chryseobacterium group</taxon>
        <taxon>Chryseobacterium</taxon>
    </lineage>
</organism>
<accession>A0A172XWL9</accession>
<dbReference type="RefSeq" id="WP_066755233.1">
    <property type="nucleotide sequence ID" value="NZ_CP015199.1"/>
</dbReference>
<proteinExistence type="predicted"/>
<name>A0A172XWL9_9FLAO</name>
<dbReference type="OrthoDB" id="1028171at2"/>
<sequence>MNIFKSILNNLKVISTNANIEKNKQKFTPKQIIINDLHEQLVLLSQNKTEFEFIGINSNGNDCIYFAKDEENDIKFNIEFEAIEKTQLPYLKKIKDFAIKNNYSYREEVNDGVPYLCIKTKTNIEETIQLARQIQNEIFGNNENTKYEIVP</sequence>
<dbReference type="AlphaFoldDB" id="A0A172XWL9"/>
<dbReference type="KEGG" id="chh:A0O34_13045"/>